<protein>
    <submittedName>
        <fullName evidence="2">Uncharacterized protein</fullName>
    </submittedName>
</protein>
<dbReference type="SUPFAM" id="SSF52467">
    <property type="entry name" value="DHS-like NAD/FAD-binding domain"/>
    <property type="match status" value="1"/>
</dbReference>
<evidence type="ECO:0000256" key="1">
    <source>
        <dbReference type="ARBA" id="ARBA00022679"/>
    </source>
</evidence>
<dbReference type="InterPro" id="IPR029035">
    <property type="entry name" value="DHS-like_NAD/FAD-binding_dom"/>
</dbReference>
<organism evidence="2 3">
    <name type="scientific">Effrenium voratum</name>
    <dbReference type="NCBI Taxonomy" id="2562239"/>
    <lineage>
        <taxon>Eukaryota</taxon>
        <taxon>Sar</taxon>
        <taxon>Alveolata</taxon>
        <taxon>Dinophyceae</taxon>
        <taxon>Suessiales</taxon>
        <taxon>Symbiodiniaceae</taxon>
        <taxon>Effrenium</taxon>
    </lineage>
</organism>
<name>A0AA36NGN1_9DINO</name>
<reference evidence="2" key="1">
    <citation type="submission" date="2023-08" db="EMBL/GenBank/DDBJ databases">
        <authorList>
            <person name="Chen Y."/>
            <person name="Shah S."/>
            <person name="Dougan E. K."/>
            <person name="Thang M."/>
            <person name="Chan C."/>
        </authorList>
    </citation>
    <scope>NUCLEOTIDE SEQUENCE</scope>
</reference>
<proteinExistence type="predicted"/>
<dbReference type="Gene3D" id="3.40.50.1220">
    <property type="entry name" value="TPP-binding domain"/>
    <property type="match status" value="1"/>
</dbReference>
<dbReference type="GO" id="GO:0016740">
    <property type="term" value="F:transferase activity"/>
    <property type="evidence" value="ECO:0007669"/>
    <property type="project" value="UniProtKB-KW"/>
</dbReference>
<dbReference type="InterPro" id="IPR026591">
    <property type="entry name" value="Sirtuin_cat_small_dom_sf"/>
</dbReference>
<comment type="caution">
    <text evidence="2">The sequence shown here is derived from an EMBL/GenBank/DDBJ whole genome shotgun (WGS) entry which is preliminary data.</text>
</comment>
<gene>
    <name evidence="2" type="ORF">EVOR1521_LOCUS28318</name>
</gene>
<keyword evidence="3" id="KW-1185">Reference proteome</keyword>
<accession>A0AA36NGN1</accession>
<dbReference type="Gene3D" id="3.30.1600.10">
    <property type="entry name" value="SIR2/SIRT2 'Small Domain"/>
    <property type="match status" value="1"/>
</dbReference>
<dbReference type="AlphaFoldDB" id="A0AA36NGN1"/>
<evidence type="ECO:0000313" key="3">
    <source>
        <dbReference type="Proteomes" id="UP001178507"/>
    </source>
</evidence>
<evidence type="ECO:0000313" key="2">
    <source>
        <dbReference type="EMBL" id="CAJ1406327.1"/>
    </source>
</evidence>
<dbReference type="Proteomes" id="UP001178507">
    <property type="component" value="Unassembled WGS sequence"/>
</dbReference>
<dbReference type="EMBL" id="CAUJNA010003624">
    <property type="protein sequence ID" value="CAJ1406327.1"/>
    <property type="molecule type" value="Genomic_DNA"/>
</dbReference>
<keyword evidence="1" id="KW-0808">Transferase</keyword>
<sequence length="451" mass="49505">MLDAVDPVDFRELPEEAKLWPKSVLERFRLTGQQPPWSSDPGTEALMLDEPSELQVEANLRTAALWLSRCAALVVVAGEGMAEVLELDSGARGGAAWPGLAELGRSLDQMMTTRCFREEPELAWDCWRHYLRRFRDAELHAGYRSALFGEPPLGTFVLSTAWDGLWAAAGAKVHEVCGSPQELRCCGAWPLPEDVLEPGAAPPLCRCGQVALPGVRLLDEAPSAACSELEGFLARVRGELLVLELGCKPGSEGRRRAEALAGHGPPGCTTRLLRVQRRFCALPQALRSSGCGVPLRCREALKRVEALLPFTGLGSFIFQDSSGSGGAEVRAPKDGPLGFAFRKALAADSRRQEDVDVAQLMFKANSVLREHRVADVAPDNAVPEEMFFQERDATPPVVRVFVINFTFHQKNDLLQQRVSRVWSLVKDLVEVYSTEEYRKNFEATSAQPSAA</sequence>